<comment type="cofactor">
    <cofactor evidence="1">
        <name>Mg(2+)</name>
        <dbReference type="ChEBI" id="CHEBI:18420"/>
    </cofactor>
</comment>
<evidence type="ECO:0000256" key="5">
    <source>
        <dbReference type="SAM" id="MobiDB-lite"/>
    </source>
</evidence>
<accession>A0A9P6Z8F6</accession>
<sequence length="315" mass="37249">MVFFRKKKENGETIKYVMTPKPVENVVDENGILQITGCLPIDAINKRFLLVTSASHPDSWVIPKGSWAKDETQKQAAMRETWEEAGVKGTIKRQIGVFAEKAKEGVRAHHTIYEMEIKQVAKKFPEQKIRERRWFTYDDAMAAVKAHYVKDAISMSSLSPLVHPDEEDEKKEKKKKKKEKKKEEEEDEEDEEKKEKKKKKKEKKKEEEDEEEDEEKKEKKKKKKEEEEEDDEKKEKKKKKKDKKDEDEEGDEKKKRDDVLGEEVVVVEEEEKKKKKNKNKEAKVTELTDEEIVKIQLSKFDLNDKHEVPEFESKK</sequence>
<dbReference type="CDD" id="cd04666">
    <property type="entry name" value="NUDIX_DIPP2_like_Nudt4"/>
    <property type="match status" value="1"/>
</dbReference>
<name>A0A9P6Z8F6_9FUNG</name>
<keyword evidence="4" id="KW-0460">Magnesium</keyword>
<dbReference type="InterPro" id="IPR015797">
    <property type="entry name" value="NUDIX_hydrolase-like_dom_sf"/>
</dbReference>
<keyword evidence="3" id="KW-0378">Hydrolase</keyword>
<dbReference type="PROSITE" id="PS00893">
    <property type="entry name" value="NUDIX_BOX"/>
    <property type="match status" value="1"/>
</dbReference>
<keyword evidence="2" id="KW-0479">Metal-binding</keyword>
<evidence type="ECO:0000313" key="7">
    <source>
        <dbReference type="EMBL" id="KAG1572203.1"/>
    </source>
</evidence>
<comment type="caution">
    <text evidence="7">The sequence shown here is derived from an EMBL/GenBank/DDBJ whole genome shotgun (WGS) entry which is preliminary data.</text>
</comment>
<dbReference type="EMBL" id="JAANIU010000448">
    <property type="protein sequence ID" value="KAG1572203.1"/>
    <property type="molecule type" value="Genomic_DNA"/>
</dbReference>
<evidence type="ECO:0000256" key="1">
    <source>
        <dbReference type="ARBA" id="ARBA00001946"/>
    </source>
</evidence>
<dbReference type="Gene3D" id="3.90.79.10">
    <property type="entry name" value="Nucleoside Triphosphate Pyrophosphohydrolase"/>
    <property type="match status" value="1"/>
</dbReference>
<feature type="region of interest" description="Disordered" evidence="5">
    <location>
        <begin position="159"/>
        <end position="262"/>
    </location>
</feature>
<dbReference type="GO" id="GO:0005737">
    <property type="term" value="C:cytoplasm"/>
    <property type="evidence" value="ECO:0007669"/>
    <property type="project" value="TreeGrafter"/>
</dbReference>
<dbReference type="InterPro" id="IPR020084">
    <property type="entry name" value="NUDIX_hydrolase_CS"/>
</dbReference>
<dbReference type="AlphaFoldDB" id="A0A9P6Z8F6"/>
<evidence type="ECO:0000256" key="4">
    <source>
        <dbReference type="ARBA" id="ARBA00022842"/>
    </source>
</evidence>
<feature type="domain" description="Nudix hydrolase" evidence="6">
    <location>
        <begin position="31"/>
        <end position="157"/>
    </location>
</feature>
<evidence type="ECO:0000256" key="3">
    <source>
        <dbReference type="ARBA" id="ARBA00022801"/>
    </source>
</evidence>
<evidence type="ECO:0000259" key="6">
    <source>
        <dbReference type="PROSITE" id="PS51462"/>
    </source>
</evidence>
<protein>
    <recommendedName>
        <fullName evidence="6">Nudix hydrolase domain-containing protein</fullName>
    </recommendedName>
</protein>
<dbReference type="SUPFAM" id="SSF55811">
    <property type="entry name" value="Nudix"/>
    <property type="match status" value="1"/>
</dbReference>
<dbReference type="InterPro" id="IPR000086">
    <property type="entry name" value="NUDIX_hydrolase_dom"/>
</dbReference>
<organism evidence="7 8">
    <name type="scientific">Rhizopus delemar</name>
    <dbReference type="NCBI Taxonomy" id="936053"/>
    <lineage>
        <taxon>Eukaryota</taxon>
        <taxon>Fungi</taxon>
        <taxon>Fungi incertae sedis</taxon>
        <taxon>Mucoromycota</taxon>
        <taxon>Mucoromycotina</taxon>
        <taxon>Mucoromycetes</taxon>
        <taxon>Mucorales</taxon>
        <taxon>Mucorineae</taxon>
        <taxon>Rhizopodaceae</taxon>
        <taxon>Rhizopus</taxon>
    </lineage>
</organism>
<dbReference type="GO" id="GO:0005634">
    <property type="term" value="C:nucleus"/>
    <property type="evidence" value="ECO:0007669"/>
    <property type="project" value="TreeGrafter"/>
</dbReference>
<evidence type="ECO:0000313" key="8">
    <source>
        <dbReference type="Proteomes" id="UP000740926"/>
    </source>
</evidence>
<dbReference type="PANTHER" id="PTHR12629">
    <property type="entry name" value="DIPHOSPHOINOSITOL POLYPHOSPHATE PHOSPHOHYDROLASE"/>
    <property type="match status" value="1"/>
</dbReference>
<dbReference type="InterPro" id="IPR047198">
    <property type="entry name" value="DDP-like_NUDIX"/>
</dbReference>
<gene>
    <name evidence="7" type="ORF">G6F50_003946</name>
</gene>
<keyword evidence="8" id="KW-1185">Reference proteome</keyword>
<evidence type="ECO:0000256" key="2">
    <source>
        <dbReference type="ARBA" id="ARBA00022723"/>
    </source>
</evidence>
<dbReference type="Proteomes" id="UP000740926">
    <property type="component" value="Unassembled WGS sequence"/>
</dbReference>
<reference evidence="7 8" key="1">
    <citation type="journal article" date="2020" name="Microb. Genom.">
        <title>Genetic diversity of clinical and environmental Mucorales isolates obtained from an investigation of mucormycosis cases among solid organ transplant recipients.</title>
        <authorList>
            <person name="Nguyen M.H."/>
            <person name="Kaul D."/>
            <person name="Muto C."/>
            <person name="Cheng S.J."/>
            <person name="Richter R.A."/>
            <person name="Bruno V.M."/>
            <person name="Liu G."/>
            <person name="Beyhan S."/>
            <person name="Sundermann A.J."/>
            <person name="Mounaud S."/>
            <person name="Pasculle A.W."/>
            <person name="Nierman W.C."/>
            <person name="Driscoll E."/>
            <person name="Cumbie R."/>
            <person name="Clancy C.J."/>
            <person name="Dupont C.L."/>
        </authorList>
    </citation>
    <scope>NUCLEOTIDE SEQUENCE [LARGE SCALE GENOMIC DNA]</scope>
    <source>
        <strain evidence="7 8">GL24</strain>
    </source>
</reference>
<dbReference type="GO" id="GO:0016462">
    <property type="term" value="F:pyrophosphatase activity"/>
    <property type="evidence" value="ECO:0007669"/>
    <property type="project" value="InterPro"/>
</dbReference>
<proteinExistence type="predicted"/>
<dbReference type="PANTHER" id="PTHR12629:SF0">
    <property type="entry name" value="DIPHOSPHOINOSITOL-POLYPHOSPHATE DIPHOSPHATASE"/>
    <property type="match status" value="1"/>
</dbReference>
<dbReference type="PROSITE" id="PS51462">
    <property type="entry name" value="NUDIX"/>
    <property type="match status" value="1"/>
</dbReference>
<dbReference type="Pfam" id="PF00293">
    <property type="entry name" value="NUDIX"/>
    <property type="match status" value="1"/>
</dbReference>
<dbReference type="GO" id="GO:0046872">
    <property type="term" value="F:metal ion binding"/>
    <property type="evidence" value="ECO:0007669"/>
    <property type="project" value="UniProtKB-KW"/>
</dbReference>